<evidence type="ECO:0000256" key="4">
    <source>
        <dbReference type="ARBA" id="ARBA00022827"/>
    </source>
</evidence>
<dbReference type="PROSITE" id="PS00623">
    <property type="entry name" value="GMC_OXRED_1"/>
    <property type="match status" value="1"/>
</dbReference>
<dbReference type="SUPFAM" id="SSF51905">
    <property type="entry name" value="FAD/NAD(P)-binding domain"/>
    <property type="match status" value="1"/>
</dbReference>
<evidence type="ECO:0000256" key="2">
    <source>
        <dbReference type="ARBA" id="ARBA00010790"/>
    </source>
</evidence>
<dbReference type="InterPro" id="IPR036188">
    <property type="entry name" value="FAD/NAD-bd_sf"/>
</dbReference>
<protein>
    <recommendedName>
        <fullName evidence="7 8">Glucose-methanol-choline oxidoreductase N-terminal domain-containing protein</fullName>
    </recommendedName>
</protein>
<sequence>MPIVTSAEFLKRDFDYLIVGGGTAGLAVAARLTEDPDITVGVLEAGPPVSDNAAVNIPGCYGESLGTDLDWQFQTIPQPGLGGRVLKWPLGKVLGGTSALNFMTWNRGNREDYDAWEKLGNPVSLGKYTEITTAQTICQAFFKKTEHSHPAQSRSQDEYQEHYDQGALGTDGPVHVSYARQYSASHKLWHATLNALGVETNKQHLSGSNIGVWTNINAVNPATCERSYSNTAYYQPNAARPNLSVLCEVVVEEIELRQERDGWIACGVRFKNGNEQHSVSALREVILSAGSIQSPQLLELSGIGNPEILSRAGVQTKVESPCVGENLQDHFMTAMIFEVDPSLENPDDLKVSADAKSAALDLYKESQTGPLTTISAAKAKITKMEGYSPEECSIRSQRFDPQARQGQIEYIFDLGNWNPVFKPEPLSRKKYGTILQILQNPFSRGSVHIKPATLGSQGRGVLEPPSIDPQYYSGIHGELDLELMVHCARFANKICSTQPLASIIRSRASPTPSLPPAKGEEDIDYDDEAWRQWLRENTISDWHPVGTCAMGGRRGIEAGVVDERLRVYGIRRLRVVDASVIPLQISAHLQATVYAIAEKGSSMILEDRLPRRCV</sequence>
<dbReference type="Gene3D" id="3.30.560.10">
    <property type="entry name" value="Glucose Oxidase, domain 3"/>
    <property type="match status" value="1"/>
</dbReference>
<accession>A0ABR1RPV6</accession>
<name>A0ABR1RPV6_9PEZI</name>
<dbReference type="PANTHER" id="PTHR11552">
    <property type="entry name" value="GLUCOSE-METHANOL-CHOLINE GMC OXIDOREDUCTASE"/>
    <property type="match status" value="1"/>
</dbReference>
<dbReference type="InterPro" id="IPR012132">
    <property type="entry name" value="GMC_OxRdtase"/>
</dbReference>
<dbReference type="PIRSF" id="PIRSF000137">
    <property type="entry name" value="Alcohol_oxidase"/>
    <property type="match status" value="1"/>
</dbReference>
<proteinExistence type="inferred from homology"/>
<dbReference type="Pfam" id="PF00732">
    <property type="entry name" value="GMC_oxred_N"/>
    <property type="match status" value="1"/>
</dbReference>
<comment type="similarity">
    <text evidence="2 6">Belongs to the GMC oxidoreductase family.</text>
</comment>
<keyword evidence="3 6" id="KW-0285">Flavoprotein</keyword>
<dbReference type="InterPro" id="IPR007867">
    <property type="entry name" value="GMC_OxRtase_C"/>
</dbReference>
<dbReference type="Gene3D" id="3.50.50.60">
    <property type="entry name" value="FAD/NAD(P)-binding domain"/>
    <property type="match status" value="1"/>
</dbReference>
<dbReference type="Proteomes" id="UP001444661">
    <property type="component" value="Unassembled WGS sequence"/>
</dbReference>
<feature type="domain" description="Glucose-methanol-choline oxidoreductase N-terminal" evidence="7">
    <location>
        <begin position="91"/>
        <end position="114"/>
    </location>
</feature>
<comment type="cofactor">
    <cofactor evidence="1">
        <name>FAD</name>
        <dbReference type="ChEBI" id="CHEBI:57692"/>
    </cofactor>
</comment>
<reference evidence="9 10" key="1">
    <citation type="submission" date="2023-01" db="EMBL/GenBank/DDBJ databases">
        <title>Analysis of 21 Apiospora genomes using comparative genomics revels a genus with tremendous synthesis potential of carbohydrate active enzymes and secondary metabolites.</title>
        <authorList>
            <person name="Sorensen T."/>
        </authorList>
    </citation>
    <scope>NUCLEOTIDE SEQUENCE [LARGE SCALE GENOMIC DNA]</scope>
    <source>
        <strain evidence="9 10">CBS 33761</strain>
    </source>
</reference>
<gene>
    <name evidence="9" type="ORF">PG993_015111</name>
</gene>
<evidence type="ECO:0000259" key="8">
    <source>
        <dbReference type="PROSITE" id="PS00624"/>
    </source>
</evidence>
<dbReference type="InterPro" id="IPR000172">
    <property type="entry name" value="GMC_OxRdtase_N"/>
</dbReference>
<keyword evidence="5" id="KW-0560">Oxidoreductase</keyword>
<dbReference type="PANTHER" id="PTHR11552:SF201">
    <property type="entry name" value="GLUCOSE-METHANOL-CHOLINE OXIDOREDUCTASE N-TERMINAL DOMAIN-CONTAINING PROTEIN"/>
    <property type="match status" value="1"/>
</dbReference>
<keyword evidence="10" id="KW-1185">Reference proteome</keyword>
<keyword evidence="4 6" id="KW-0274">FAD</keyword>
<evidence type="ECO:0000256" key="5">
    <source>
        <dbReference type="ARBA" id="ARBA00023002"/>
    </source>
</evidence>
<evidence type="ECO:0000256" key="3">
    <source>
        <dbReference type="ARBA" id="ARBA00022630"/>
    </source>
</evidence>
<evidence type="ECO:0000256" key="1">
    <source>
        <dbReference type="ARBA" id="ARBA00001974"/>
    </source>
</evidence>
<dbReference type="PROSITE" id="PS00624">
    <property type="entry name" value="GMC_OXRED_2"/>
    <property type="match status" value="1"/>
</dbReference>
<dbReference type="EMBL" id="JAQQWK010000014">
    <property type="protein sequence ID" value="KAK8016922.1"/>
    <property type="molecule type" value="Genomic_DNA"/>
</dbReference>
<comment type="caution">
    <text evidence="9">The sequence shown here is derived from an EMBL/GenBank/DDBJ whole genome shotgun (WGS) entry which is preliminary data.</text>
</comment>
<feature type="domain" description="Glucose-methanol-choline oxidoreductase N-terminal" evidence="8">
    <location>
        <begin position="290"/>
        <end position="304"/>
    </location>
</feature>
<evidence type="ECO:0000313" key="9">
    <source>
        <dbReference type="EMBL" id="KAK8016922.1"/>
    </source>
</evidence>
<dbReference type="Pfam" id="PF05199">
    <property type="entry name" value="GMC_oxred_C"/>
    <property type="match status" value="1"/>
</dbReference>
<evidence type="ECO:0000259" key="7">
    <source>
        <dbReference type="PROSITE" id="PS00623"/>
    </source>
</evidence>
<dbReference type="SUPFAM" id="SSF54373">
    <property type="entry name" value="FAD-linked reductases, C-terminal domain"/>
    <property type="match status" value="1"/>
</dbReference>
<organism evidence="9 10">
    <name type="scientific">Apiospora rasikravindrae</name>
    <dbReference type="NCBI Taxonomy" id="990691"/>
    <lineage>
        <taxon>Eukaryota</taxon>
        <taxon>Fungi</taxon>
        <taxon>Dikarya</taxon>
        <taxon>Ascomycota</taxon>
        <taxon>Pezizomycotina</taxon>
        <taxon>Sordariomycetes</taxon>
        <taxon>Xylariomycetidae</taxon>
        <taxon>Amphisphaeriales</taxon>
        <taxon>Apiosporaceae</taxon>
        <taxon>Apiospora</taxon>
    </lineage>
</organism>
<evidence type="ECO:0000256" key="6">
    <source>
        <dbReference type="RuleBase" id="RU003968"/>
    </source>
</evidence>
<evidence type="ECO:0000313" key="10">
    <source>
        <dbReference type="Proteomes" id="UP001444661"/>
    </source>
</evidence>